<dbReference type="PANTHER" id="PTHR43649:SF33">
    <property type="entry name" value="POLYGALACTURONAN_RHAMNOGALACTURONAN-BINDING PROTEIN YTCQ"/>
    <property type="match status" value="1"/>
</dbReference>
<dbReference type="Gene3D" id="3.40.190.10">
    <property type="entry name" value="Periplasmic binding protein-like II"/>
    <property type="match status" value="3"/>
</dbReference>
<accession>A0ABX1XFS9</accession>
<dbReference type="PROSITE" id="PS51257">
    <property type="entry name" value="PROKAR_LIPOPROTEIN"/>
    <property type="match status" value="1"/>
</dbReference>
<dbReference type="SUPFAM" id="SSF53850">
    <property type="entry name" value="Periplasmic binding protein-like II"/>
    <property type="match status" value="1"/>
</dbReference>
<comment type="caution">
    <text evidence="6">The sequence shown here is derived from an EMBL/GenBank/DDBJ whole genome shotgun (WGS) entry which is preliminary data.</text>
</comment>
<name>A0ABX1XFS9_9BACL</name>
<organism evidence="6 7">
    <name type="scientific">Paenibacillus plantarum</name>
    <dbReference type="NCBI Taxonomy" id="2654975"/>
    <lineage>
        <taxon>Bacteria</taxon>
        <taxon>Bacillati</taxon>
        <taxon>Bacillota</taxon>
        <taxon>Bacilli</taxon>
        <taxon>Bacillales</taxon>
        <taxon>Paenibacillaceae</taxon>
        <taxon>Paenibacillus</taxon>
    </lineage>
</organism>
<keyword evidence="4" id="KW-0564">Palmitate</keyword>
<proteinExistence type="predicted"/>
<dbReference type="InterPro" id="IPR050490">
    <property type="entry name" value="Bact_solute-bd_prot1"/>
</dbReference>
<dbReference type="PANTHER" id="PTHR43649">
    <property type="entry name" value="ARABINOSE-BINDING PROTEIN-RELATED"/>
    <property type="match status" value="1"/>
</dbReference>
<keyword evidence="3" id="KW-0472">Membrane</keyword>
<keyword evidence="1" id="KW-1003">Cell membrane</keyword>
<sequence>MKHHGLKMTIASVLAASVVLSGCTKTEVTPSQSGNPTPQVQKPVEISWLSFDFPEQDGSLVQNWIEKKFNVKIKNMRIDRQNWKDQLNLRLATNELPDMWLLWGTADVSTYSQQGLLAELPIEEIKKKMPTLAEFIDKNQPSAWNDGLINGKSYGIPITNLEGVLPLHPFYNGDWLKAVGYNQPPTTLKELEDVLYKFRNNDPDGNGKKDTFGLTGYGKIGAADSFQYVFGAHHVHPKSWSKDKSGNLVYGITTEGARESFKLLNKWFKDGVLDPEFITNDGKRNDFENKRVGISTENWSNFRENGKIGQLAKKNGINLMVGKALEGPYGPGKLAMWGLTGNYIGMSVDAGKNPAKKEKIYEILNSFYSDKDSYLMSQFGEDGVHYSMENGKPVIKEDFKDSKKRINMGFGNYYGLLSRKSKAFEPFTYSAEEIAQRDQLAQGVERVVNEAKFIIPSAVKYPDLVNIEQEYFIKFITGEVDTDKGFDRFVETWNKSGGKEITEEVNKIYKELSLKK</sequence>
<dbReference type="Pfam" id="PF13416">
    <property type="entry name" value="SBP_bac_8"/>
    <property type="match status" value="1"/>
</dbReference>
<keyword evidence="5" id="KW-0449">Lipoprotein</keyword>
<evidence type="ECO:0000313" key="7">
    <source>
        <dbReference type="Proteomes" id="UP000653578"/>
    </source>
</evidence>
<dbReference type="InterPro" id="IPR006059">
    <property type="entry name" value="SBP"/>
</dbReference>
<keyword evidence="2" id="KW-0732">Signal</keyword>
<dbReference type="RefSeq" id="WP_171634074.1">
    <property type="nucleotide sequence ID" value="NZ_WHNY01000067.1"/>
</dbReference>
<keyword evidence="7" id="KW-1185">Reference proteome</keyword>
<evidence type="ECO:0000256" key="2">
    <source>
        <dbReference type="ARBA" id="ARBA00022729"/>
    </source>
</evidence>
<gene>
    <name evidence="6" type="ORF">GC096_25285</name>
</gene>
<evidence type="ECO:0000256" key="4">
    <source>
        <dbReference type="ARBA" id="ARBA00023139"/>
    </source>
</evidence>
<evidence type="ECO:0000256" key="1">
    <source>
        <dbReference type="ARBA" id="ARBA00022475"/>
    </source>
</evidence>
<evidence type="ECO:0000313" key="6">
    <source>
        <dbReference type="EMBL" id="NOU67362.1"/>
    </source>
</evidence>
<protein>
    <submittedName>
        <fullName evidence="6">Extracellular solute-binding protein</fullName>
    </submittedName>
</protein>
<evidence type="ECO:0000256" key="3">
    <source>
        <dbReference type="ARBA" id="ARBA00023136"/>
    </source>
</evidence>
<dbReference type="Proteomes" id="UP000653578">
    <property type="component" value="Unassembled WGS sequence"/>
</dbReference>
<dbReference type="EMBL" id="WHNY01000067">
    <property type="protein sequence ID" value="NOU67362.1"/>
    <property type="molecule type" value="Genomic_DNA"/>
</dbReference>
<evidence type="ECO:0000256" key="5">
    <source>
        <dbReference type="ARBA" id="ARBA00023288"/>
    </source>
</evidence>
<reference evidence="6 7" key="1">
    <citation type="submission" date="2019-10" db="EMBL/GenBank/DDBJ databases">
        <title>Description of Paenibacillus humi sp. nov.</title>
        <authorList>
            <person name="Carlier A."/>
            <person name="Qi S."/>
        </authorList>
    </citation>
    <scope>NUCLEOTIDE SEQUENCE [LARGE SCALE GENOMIC DNA]</scope>
    <source>
        <strain evidence="6 7">LMG 31461</strain>
    </source>
</reference>